<dbReference type="Proteomes" id="UP000327085">
    <property type="component" value="Chromosome 1"/>
</dbReference>
<dbReference type="OMA" id="HCTSIER"/>
<feature type="non-terminal residue" evidence="1">
    <location>
        <position position="1"/>
    </location>
</feature>
<name>A0A5E4EWT2_PRUDU</name>
<proteinExistence type="predicted"/>
<reference evidence="2" key="1">
    <citation type="journal article" date="2020" name="Plant J.">
        <title>Transposons played a major role in the diversification between the closely related almond and peach genomes: results from the almond genome sequence.</title>
        <authorList>
            <person name="Alioto T."/>
            <person name="Alexiou K.G."/>
            <person name="Bardil A."/>
            <person name="Barteri F."/>
            <person name="Castanera R."/>
            <person name="Cruz F."/>
            <person name="Dhingra A."/>
            <person name="Duval H."/>
            <person name="Fernandez I Marti A."/>
            <person name="Frias L."/>
            <person name="Galan B."/>
            <person name="Garcia J.L."/>
            <person name="Howad W."/>
            <person name="Gomez-Garrido J."/>
            <person name="Gut M."/>
            <person name="Julca I."/>
            <person name="Morata J."/>
            <person name="Puigdomenech P."/>
            <person name="Ribeca P."/>
            <person name="Rubio Cabetas M.J."/>
            <person name="Vlasova A."/>
            <person name="Wirthensohn M."/>
            <person name="Garcia-Mas J."/>
            <person name="Gabaldon T."/>
            <person name="Casacuberta J.M."/>
            <person name="Arus P."/>
        </authorList>
    </citation>
    <scope>NUCLEOTIDE SEQUENCE [LARGE SCALE GENOMIC DNA]</scope>
    <source>
        <strain evidence="2">cv. Texas</strain>
    </source>
</reference>
<dbReference type="PROSITE" id="PS51450">
    <property type="entry name" value="LRR"/>
    <property type="match status" value="2"/>
</dbReference>
<dbReference type="InParanoid" id="A0A5E4EWT2"/>
<gene>
    <name evidence="1" type="ORF">ALMOND_2B035402</name>
</gene>
<dbReference type="PANTHER" id="PTHR45752">
    <property type="entry name" value="LEUCINE-RICH REPEAT-CONTAINING"/>
    <property type="match status" value="1"/>
</dbReference>
<dbReference type="PANTHER" id="PTHR45752:SF195">
    <property type="entry name" value="LEUCINE-RICH REPEAT (LRR) FAMILY PROTEIN-RELATED"/>
    <property type="match status" value="1"/>
</dbReference>
<protein>
    <submittedName>
        <fullName evidence="1">Uncharacterized protein</fullName>
    </submittedName>
</protein>
<dbReference type="Gene3D" id="3.80.10.10">
    <property type="entry name" value="Ribonuclease Inhibitor"/>
    <property type="match status" value="2"/>
</dbReference>
<evidence type="ECO:0000313" key="1">
    <source>
        <dbReference type="EMBL" id="VVA20235.1"/>
    </source>
</evidence>
<dbReference type="EMBL" id="CABIKO010000042">
    <property type="protein sequence ID" value="VVA20235.1"/>
    <property type="molecule type" value="Genomic_DNA"/>
</dbReference>
<dbReference type="InterPro" id="IPR001611">
    <property type="entry name" value="Leu-rich_rpt"/>
</dbReference>
<sequence length="343" mass="38152">TLEKLKILNLSHSLYLTQSLDFSKLPNLEKLILKGCKNLSKVHKSVGDLKNLTSVNLKDCQKLKRLPKNFYRLKSVETLVLNGCSRFEILDEKLGKLVSLTTFLANKTAITEVPSAIVRLKKLEQLSLCDLKRPLQLPPSLRERLDLSENSFHSLPNLSGLSNLLTLSLDECNLTDDAIDSVNLGSLSSLSALSLEHNHFHTLPSLSGLPKLEYLYLDHCTNLGLIKDLPTSLELLSANHCTALERMPNFSEMSPEYVQINNCPKLIEFPGLHKALNSGMSLSMKPRNNISDILLEESMLQGWNGRAELYLSGSDIPKWFKHVGEGGQVHFEVPLGCSPTSLA</sequence>
<feature type="non-terminal residue" evidence="1">
    <location>
        <position position="343"/>
    </location>
</feature>
<organism evidence="1 2">
    <name type="scientific">Prunus dulcis</name>
    <name type="common">Almond</name>
    <name type="synonym">Amygdalus dulcis</name>
    <dbReference type="NCBI Taxonomy" id="3755"/>
    <lineage>
        <taxon>Eukaryota</taxon>
        <taxon>Viridiplantae</taxon>
        <taxon>Streptophyta</taxon>
        <taxon>Embryophyta</taxon>
        <taxon>Tracheophyta</taxon>
        <taxon>Spermatophyta</taxon>
        <taxon>Magnoliopsida</taxon>
        <taxon>eudicotyledons</taxon>
        <taxon>Gunneridae</taxon>
        <taxon>Pentapetalae</taxon>
        <taxon>rosids</taxon>
        <taxon>fabids</taxon>
        <taxon>Rosales</taxon>
        <taxon>Rosaceae</taxon>
        <taxon>Amygdaloideae</taxon>
        <taxon>Amygdaleae</taxon>
        <taxon>Prunus</taxon>
    </lineage>
</organism>
<accession>A0A5E4EWT2</accession>
<dbReference type="SUPFAM" id="SSF52058">
    <property type="entry name" value="L domain-like"/>
    <property type="match status" value="1"/>
</dbReference>
<dbReference type="InterPro" id="IPR050715">
    <property type="entry name" value="LRR-SigEffector_domain"/>
</dbReference>
<dbReference type="Gramene" id="VVA20235">
    <property type="protein sequence ID" value="VVA20235"/>
    <property type="gene ID" value="Prudul26B035402"/>
</dbReference>
<dbReference type="AlphaFoldDB" id="A0A5E4EWT2"/>
<evidence type="ECO:0000313" key="2">
    <source>
        <dbReference type="Proteomes" id="UP000327085"/>
    </source>
</evidence>
<dbReference type="InterPro" id="IPR032675">
    <property type="entry name" value="LRR_dom_sf"/>
</dbReference>